<accession>A9BKC7</accession>
<keyword evidence="5" id="KW-0645">Protease</keyword>
<comment type="catalytic activity">
    <reaction evidence="1">
        <text>Cleavage of peptide bonds with very broad specificity.</text>
        <dbReference type="EC" id="3.4.25.1"/>
    </reaction>
</comment>
<evidence type="ECO:0000256" key="5">
    <source>
        <dbReference type="ARBA" id="ARBA00022670"/>
    </source>
</evidence>
<dbReference type="PANTHER" id="PTHR32194">
    <property type="entry name" value="METALLOPROTEASE TLDD"/>
    <property type="match status" value="1"/>
</dbReference>
<dbReference type="Pfam" id="PF00227">
    <property type="entry name" value="Proteasome"/>
    <property type="match status" value="1"/>
</dbReference>
<dbReference type="AlphaFoldDB" id="A9BKC7"/>
<dbReference type="Proteomes" id="UP000243127">
    <property type="component" value="Nucleomorph 1"/>
</dbReference>
<evidence type="ECO:0000313" key="12">
    <source>
        <dbReference type="Proteomes" id="UP000243127"/>
    </source>
</evidence>
<gene>
    <name evidence="11" type="ORF">HAN_1g120</name>
</gene>
<dbReference type="EMBL" id="CP000881">
    <property type="protein sequence ID" value="ABW97960.1"/>
    <property type="molecule type" value="Genomic_DNA"/>
</dbReference>
<dbReference type="GO" id="GO:0005839">
    <property type="term" value="C:proteasome core complex"/>
    <property type="evidence" value="ECO:0007669"/>
    <property type="project" value="InterPro"/>
</dbReference>
<dbReference type="CDD" id="cd03761">
    <property type="entry name" value="proteasome_beta_type_5"/>
    <property type="match status" value="1"/>
</dbReference>
<evidence type="ECO:0000256" key="6">
    <source>
        <dbReference type="ARBA" id="ARBA00022698"/>
    </source>
</evidence>
<dbReference type="InterPro" id="IPR001353">
    <property type="entry name" value="Proteasome_sua/b"/>
</dbReference>
<keyword evidence="11" id="KW-0542">Nucleomorph</keyword>
<dbReference type="InterPro" id="IPR023333">
    <property type="entry name" value="Proteasome_suB-type"/>
</dbReference>
<protein>
    <recommendedName>
        <fullName evidence="3">proteasome endopeptidase complex</fullName>
        <ecNumber evidence="3">3.4.25.1</ecNumber>
    </recommendedName>
</protein>
<dbReference type="Gene3D" id="3.60.20.10">
    <property type="entry name" value="Glutamine Phosphoribosylpyrophosphate, subunit 1, domain 1"/>
    <property type="match status" value="1"/>
</dbReference>
<evidence type="ECO:0000256" key="9">
    <source>
        <dbReference type="ARBA" id="ARBA00023145"/>
    </source>
</evidence>
<evidence type="ECO:0000256" key="3">
    <source>
        <dbReference type="ARBA" id="ARBA00012039"/>
    </source>
</evidence>
<proteinExistence type="predicted"/>
<feature type="active site" description="Nucleophile" evidence="10">
    <location>
        <position position="18"/>
    </location>
</feature>
<dbReference type="EC" id="3.4.25.1" evidence="3"/>
<comment type="subcellular location">
    <subcellularLocation>
        <location evidence="2">Nucleus</location>
    </subcellularLocation>
</comment>
<dbReference type="GeneID" id="5739601"/>
<evidence type="ECO:0000256" key="7">
    <source>
        <dbReference type="ARBA" id="ARBA00022801"/>
    </source>
</evidence>
<dbReference type="RefSeq" id="XP_001712285.1">
    <property type="nucleotide sequence ID" value="XM_001712233.1"/>
</dbReference>
<reference evidence="11 12" key="1">
    <citation type="journal article" date="2007" name="Proc. Natl. Acad. Sci. U.S.A.">
        <title>Nucleomorph genome of Hemiselmis andersenii reveals complete intron loss and compaction as a driver of protein structure and function.</title>
        <authorList>
            <person name="Lane C.E."/>
            <person name="van den Heuvel K."/>
            <person name="Kozera C."/>
            <person name="Curtis B.A."/>
            <person name="Parsons B.J."/>
            <person name="Bowman S."/>
            <person name="Archibald J.M."/>
        </authorList>
    </citation>
    <scope>NUCLEOTIDE SEQUENCE [LARGE SCALE GENOMIC DNA]</scope>
    <source>
        <strain evidence="11 12">CCMP644</strain>
    </source>
</reference>
<evidence type="ECO:0000256" key="8">
    <source>
        <dbReference type="ARBA" id="ARBA00022942"/>
    </source>
</evidence>
<dbReference type="PANTHER" id="PTHR32194:SF3">
    <property type="entry name" value="PROTEASOME SUBUNIT BETA"/>
    <property type="match status" value="1"/>
</dbReference>
<keyword evidence="6" id="KW-0888">Threonine protease</keyword>
<dbReference type="GO" id="GO:0004298">
    <property type="term" value="F:threonine-type endopeptidase activity"/>
    <property type="evidence" value="ECO:0007669"/>
    <property type="project" value="UniProtKB-KW"/>
</dbReference>
<evidence type="ECO:0000256" key="1">
    <source>
        <dbReference type="ARBA" id="ARBA00001198"/>
    </source>
</evidence>
<evidence type="ECO:0000256" key="4">
    <source>
        <dbReference type="ARBA" id="ARBA00022490"/>
    </source>
</evidence>
<keyword evidence="4" id="KW-0963">Cytoplasm</keyword>
<dbReference type="PRINTS" id="PR00141">
    <property type="entry name" value="PROTEASOME"/>
</dbReference>
<name>A9BKC7_HEMAN</name>
<keyword evidence="7" id="KW-0378">Hydrolase</keyword>
<dbReference type="SUPFAM" id="SSF56235">
    <property type="entry name" value="N-terminal nucleophile aminohydrolases (Ntn hydrolases)"/>
    <property type="match status" value="1"/>
</dbReference>
<evidence type="ECO:0000256" key="2">
    <source>
        <dbReference type="ARBA" id="ARBA00004123"/>
    </source>
</evidence>
<dbReference type="GO" id="GO:0051603">
    <property type="term" value="P:proteolysis involved in protein catabolic process"/>
    <property type="evidence" value="ECO:0007669"/>
    <property type="project" value="InterPro"/>
</dbReference>
<organism evidence="11 12">
    <name type="scientific">Hemiselmis andersenii</name>
    <name type="common">Cryptophyte alga</name>
    <dbReference type="NCBI Taxonomy" id="464988"/>
    <lineage>
        <taxon>Eukaryota</taxon>
        <taxon>Cryptophyceae</taxon>
        <taxon>Cryptomonadales</taxon>
        <taxon>Hemiselmidaceae</taxon>
        <taxon>Hemiselmis</taxon>
    </lineage>
</organism>
<keyword evidence="8" id="KW-0647">Proteasome</keyword>
<evidence type="ECO:0000313" key="11">
    <source>
        <dbReference type="EMBL" id="ABW97960.1"/>
    </source>
</evidence>
<dbReference type="InterPro" id="IPR029055">
    <property type="entry name" value="Ntn_hydrolases_N"/>
</dbReference>
<dbReference type="InterPro" id="IPR000243">
    <property type="entry name" value="Pept_T1A_subB"/>
</dbReference>
<dbReference type="GO" id="GO:0005634">
    <property type="term" value="C:nucleus"/>
    <property type="evidence" value="ECO:0007669"/>
    <property type="project" value="UniProtKB-SubCell"/>
</dbReference>
<dbReference type="PROSITE" id="PS51476">
    <property type="entry name" value="PROTEASOME_BETA_2"/>
    <property type="match status" value="1"/>
</dbReference>
<evidence type="ECO:0000256" key="10">
    <source>
        <dbReference type="PIRSR" id="PIRSR600243-1"/>
    </source>
</evidence>
<geneLocation type="nucleomorph" evidence="11"/>
<keyword evidence="9" id="KW-0865">Zymogen</keyword>
<sequence>MVYKKKAKIKSLKFWHGTTTLAFVCQSGIIVSVDSRASMGKYIGSSNVRKVIPINDYMLGTMAGGAADCFFWERNLGIICHLYELQNQHKISISGASKIFTNMIYKYKNSGLSIGAMIIGWDQTGPGLFYVDSEANRIKIKMISVGSGSTFAFGILDSGYKWNLSLKEGIELGKNSIFHAAFKDAYSGGKINSYLVRNNGWIKIASEDIGKEFFLKYKK</sequence>
<dbReference type="GO" id="GO:0005737">
    <property type="term" value="C:cytoplasm"/>
    <property type="evidence" value="ECO:0007669"/>
    <property type="project" value="TreeGrafter"/>
</dbReference>